<proteinExistence type="predicted"/>
<accession>A0AC60QN66</accession>
<evidence type="ECO:0000313" key="1">
    <source>
        <dbReference type="EMBL" id="KAG0437208.1"/>
    </source>
</evidence>
<dbReference type="Proteomes" id="UP000805193">
    <property type="component" value="Unassembled WGS sequence"/>
</dbReference>
<organism evidence="1 2">
    <name type="scientific">Ixodes persulcatus</name>
    <name type="common">Taiga tick</name>
    <dbReference type="NCBI Taxonomy" id="34615"/>
    <lineage>
        <taxon>Eukaryota</taxon>
        <taxon>Metazoa</taxon>
        <taxon>Ecdysozoa</taxon>
        <taxon>Arthropoda</taxon>
        <taxon>Chelicerata</taxon>
        <taxon>Arachnida</taxon>
        <taxon>Acari</taxon>
        <taxon>Parasitiformes</taxon>
        <taxon>Ixodida</taxon>
        <taxon>Ixodoidea</taxon>
        <taxon>Ixodidae</taxon>
        <taxon>Ixodinae</taxon>
        <taxon>Ixodes</taxon>
    </lineage>
</organism>
<evidence type="ECO:0000313" key="2">
    <source>
        <dbReference type="Proteomes" id="UP000805193"/>
    </source>
</evidence>
<comment type="caution">
    <text evidence="1">The sequence shown here is derived from an EMBL/GenBank/DDBJ whole genome shotgun (WGS) entry which is preliminary data.</text>
</comment>
<name>A0AC60QN66_IXOPE</name>
<keyword evidence="2" id="KW-1185">Reference proteome</keyword>
<gene>
    <name evidence="1" type="ORF">HPB47_017555</name>
</gene>
<sequence length="275" mass="31733">MEYGMNVVASDHISPNRTIPDMRLQECKYWDYPTDLPTTSVVVVFHNEGLSVLMRTVHSVINRSPRQFLKEVVLVDDYSDKENLKGELETYIARNFPAGLVRLLRNEERQGLIRSRSYGAEQSVGDVVLFLDAHCEVGINWLPPLLAPIRANRYTMTVPVIDGIDKDTFEYRPVYHGGQHFRGIFEWGMLYKEIEIPEEEIKRRKYHSEPYKSPTHAGGLFAIDREYFLKLGGYDPGLLVWGGENFELSFKMEAVTWTEATDCRSETLNYLLENS</sequence>
<dbReference type="EMBL" id="JABSTQ010006497">
    <property type="protein sequence ID" value="KAG0437208.1"/>
    <property type="molecule type" value="Genomic_DNA"/>
</dbReference>
<reference evidence="1 2" key="1">
    <citation type="journal article" date="2020" name="Cell">
        <title>Large-Scale Comparative Analyses of Tick Genomes Elucidate Their Genetic Diversity and Vector Capacities.</title>
        <authorList>
            <consortium name="Tick Genome and Microbiome Consortium (TIGMIC)"/>
            <person name="Jia N."/>
            <person name="Wang J."/>
            <person name="Shi W."/>
            <person name="Du L."/>
            <person name="Sun Y."/>
            <person name="Zhan W."/>
            <person name="Jiang J.F."/>
            <person name="Wang Q."/>
            <person name="Zhang B."/>
            <person name="Ji P."/>
            <person name="Bell-Sakyi L."/>
            <person name="Cui X.M."/>
            <person name="Yuan T.T."/>
            <person name="Jiang B.G."/>
            <person name="Yang W.F."/>
            <person name="Lam T.T."/>
            <person name="Chang Q.C."/>
            <person name="Ding S.J."/>
            <person name="Wang X.J."/>
            <person name="Zhu J.G."/>
            <person name="Ruan X.D."/>
            <person name="Zhao L."/>
            <person name="Wei J.T."/>
            <person name="Ye R.Z."/>
            <person name="Que T.C."/>
            <person name="Du C.H."/>
            <person name="Zhou Y.H."/>
            <person name="Cheng J.X."/>
            <person name="Dai P.F."/>
            <person name="Guo W.B."/>
            <person name="Han X.H."/>
            <person name="Huang E.J."/>
            <person name="Li L.F."/>
            <person name="Wei W."/>
            <person name="Gao Y.C."/>
            <person name="Liu J.Z."/>
            <person name="Shao H.Z."/>
            <person name="Wang X."/>
            <person name="Wang C.C."/>
            <person name="Yang T.C."/>
            <person name="Huo Q.B."/>
            <person name="Li W."/>
            <person name="Chen H.Y."/>
            <person name="Chen S.E."/>
            <person name="Zhou L.G."/>
            <person name="Ni X.B."/>
            <person name="Tian J.H."/>
            <person name="Sheng Y."/>
            <person name="Liu T."/>
            <person name="Pan Y.S."/>
            <person name="Xia L.Y."/>
            <person name="Li J."/>
            <person name="Zhao F."/>
            <person name="Cao W.C."/>
        </authorList>
    </citation>
    <scope>NUCLEOTIDE SEQUENCE [LARGE SCALE GENOMIC DNA]</scope>
    <source>
        <strain evidence="1">Iper-2018</strain>
    </source>
</reference>
<protein>
    <submittedName>
        <fullName evidence="1">Uncharacterized protein</fullName>
    </submittedName>
</protein>